<protein>
    <submittedName>
        <fullName evidence="1">Uncharacterized protein</fullName>
    </submittedName>
</protein>
<name>A0ACC2IDU7_9PLEO</name>
<gene>
    <name evidence="1" type="ORF">OPT61_g4540</name>
</gene>
<accession>A0ACC2IDU7</accession>
<evidence type="ECO:0000313" key="2">
    <source>
        <dbReference type="Proteomes" id="UP001153331"/>
    </source>
</evidence>
<organism evidence="1 2">
    <name type="scientific">Boeremia exigua</name>
    <dbReference type="NCBI Taxonomy" id="749465"/>
    <lineage>
        <taxon>Eukaryota</taxon>
        <taxon>Fungi</taxon>
        <taxon>Dikarya</taxon>
        <taxon>Ascomycota</taxon>
        <taxon>Pezizomycotina</taxon>
        <taxon>Dothideomycetes</taxon>
        <taxon>Pleosporomycetidae</taxon>
        <taxon>Pleosporales</taxon>
        <taxon>Pleosporineae</taxon>
        <taxon>Didymellaceae</taxon>
        <taxon>Boeremia</taxon>
    </lineage>
</organism>
<dbReference type="Proteomes" id="UP001153331">
    <property type="component" value="Unassembled WGS sequence"/>
</dbReference>
<reference evidence="1" key="1">
    <citation type="submission" date="2022-11" db="EMBL/GenBank/DDBJ databases">
        <title>Genome Sequence of Boeremia exigua.</title>
        <authorList>
            <person name="Buettner E."/>
        </authorList>
    </citation>
    <scope>NUCLEOTIDE SEQUENCE</scope>
    <source>
        <strain evidence="1">CU02</strain>
    </source>
</reference>
<sequence length="66" mass="7137">MVRAQHAEPPARRDEEAGNPYLFVSLSIVAAKEMDTDVILDLLVSGSRGFHPPPPAAPTASEILQR</sequence>
<comment type="caution">
    <text evidence="1">The sequence shown here is derived from an EMBL/GenBank/DDBJ whole genome shotgun (WGS) entry which is preliminary data.</text>
</comment>
<proteinExistence type="predicted"/>
<dbReference type="EMBL" id="JAPHNI010000262">
    <property type="protein sequence ID" value="KAJ8113301.1"/>
    <property type="molecule type" value="Genomic_DNA"/>
</dbReference>
<keyword evidence="2" id="KW-1185">Reference proteome</keyword>
<evidence type="ECO:0000313" key="1">
    <source>
        <dbReference type="EMBL" id="KAJ8113301.1"/>
    </source>
</evidence>